<dbReference type="STRING" id="112901.SAMN04488500_115101"/>
<name>A0A1W2DFJ2_9FIRM</name>
<dbReference type="AlphaFoldDB" id="A0A1W2DFJ2"/>
<proteinExistence type="predicted"/>
<accession>A0A1W2DFJ2</accession>
<dbReference type="OrthoDB" id="1624758at2"/>
<sequence length="120" mass="13878">MPTLKEWKKKYVDKTGENAILAQDYQLVFDENHGFVMWKNNGTYFDIDHVCTDQLEAWLIKLAPLARSLHCATFRALTKRNPAAFMRLTKCKVNPALSMTRRNGTFYWAIEKNVADFTSG</sequence>
<dbReference type="EMBL" id="FWXI01000015">
    <property type="protein sequence ID" value="SMC96277.1"/>
    <property type="molecule type" value="Genomic_DNA"/>
</dbReference>
<keyword evidence="2" id="KW-1185">Reference proteome</keyword>
<organism evidence="1 2">
    <name type="scientific">Sporomusa malonica</name>
    <dbReference type="NCBI Taxonomy" id="112901"/>
    <lineage>
        <taxon>Bacteria</taxon>
        <taxon>Bacillati</taxon>
        <taxon>Bacillota</taxon>
        <taxon>Negativicutes</taxon>
        <taxon>Selenomonadales</taxon>
        <taxon>Sporomusaceae</taxon>
        <taxon>Sporomusa</taxon>
    </lineage>
</organism>
<evidence type="ECO:0000313" key="1">
    <source>
        <dbReference type="EMBL" id="SMC96277.1"/>
    </source>
</evidence>
<gene>
    <name evidence="1" type="ORF">SAMN04488500_115101</name>
</gene>
<evidence type="ECO:0000313" key="2">
    <source>
        <dbReference type="Proteomes" id="UP000192738"/>
    </source>
</evidence>
<dbReference type="Proteomes" id="UP000192738">
    <property type="component" value="Unassembled WGS sequence"/>
</dbReference>
<protein>
    <submittedName>
        <fullName evidence="1">Uncharacterized protein</fullName>
    </submittedName>
</protein>
<dbReference type="RefSeq" id="WP_084577048.1">
    <property type="nucleotide sequence ID" value="NZ_CP155572.1"/>
</dbReference>
<reference evidence="1 2" key="1">
    <citation type="submission" date="2017-04" db="EMBL/GenBank/DDBJ databases">
        <authorList>
            <person name="Afonso C.L."/>
            <person name="Miller P.J."/>
            <person name="Scott M.A."/>
            <person name="Spackman E."/>
            <person name="Goraichik I."/>
            <person name="Dimitrov K.M."/>
            <person name="Suarez D.L."/>
            <person name="Swayne D.E."/>
        </authorList>
    </citation>
    <scope>NUCLEOTIDE SEQUENCE [LARGE SCALE GENOMIC DNA]</scope>
    <source>
        <strain evidence="1 2">DSM 5090</strain>
    </source>
</reference>